<organism evidence="1 2">
    <name type="scientific">Thalassiosira pseudonana</name>
    <name type="common">Marine diatom</name>
    <name type="synonym">Cyclotella nana</name>
    <dbReference type="NCBI Taxonomy" id="35128"/>
    <lineage>
        <taxon>Eukaryota</taxon>
        <taxon>Sar</taxon>
        <taxon>Stramenopiles</taxon>
        <taxon>Ochrophyta</taxon>
        <taxon>Bacillariophyta</taxon>
        <taxon>Coscinodiscophyceae</taxon>
        <taxon>Thalassiosirophycidae</taxon>
        <taxon>Thalassiosirales</taxon>
        <taxon>Thalassiosiraceae</taxon>
        <taxon>Thalassiosira</taxon>
    </lineage>
</organism>
<feature type="non-terminal residue" evidence="1">
    <location>
        <position position="1"/>
    </location>
</feature>
<keyword evidence="2" id="KW-1185">Reference proteome</keyword>
<protein>
    <submittedName>
        <fullName evidence="1">Uncharacterized protein</fullName>
    </submittedName>
</protein>
<reference evidence="1 2" key="2">
    <citation type="journal article" date="2008" name="Nature">
        <title>The Phaeodactylum genome reveals the evolutionary history of diatom genomes.</title>
        <authorList>
            <person name="Bowler C."/>
            <person name="Allen A.E."/>
            <person name="Badger J.H."/>
            <person name="Grimwood J."/>
            <person name="Jabbari K."/>
            <person name="Kuo A."/>
            <person name="Maheswari U."/>
            <person name="Martens C."/>
            <person name="Maumus F."/>
            <person name="Otillar R.P."/>
            <person name="Rayko E."/>
            <person name="Salamov A."/>
            <person name="Vandepoele K."/>
            <person name="Beszteri B."/>
            <person name="Gruber A."/>
            <person name="Heijde M."/>
            <person name="Katinka M."/>
            <person name="Mock T."/>
            <person name="Valentin K."/>
            <person name="Verret F."/>
            <person name="Berges J.A."/>
            <person name="Brownlee C."/>
            <person name="Cadoret J.P."/>
            <person name="Chiovitti A."/>
            <person name="Choi C.J."/>
            <person name="Coesel S."/>
            <person name="De Martino A."/>
            <person name="Detter J.C."/>
            <person name="Durkin C."/>
            <person name="Falciatore A."/>
            <person name="Fournet J."/>
            <person name="Haruta M."/>
            <person name="Huysman M.J."/>
            <person name="Jenkins B.D."/>
            <person name="Jiroutova K."/>
            <person name="Jorgensen R.E."/>
            <person name="Joubert Y."/>
            <person name="Kaplan A."/>
            <person name="Kroger N."/>
            <person name="Kroth P.G."/>
            <person name="La Roche J."/>
            <person name="Lindquist E."/>
            <person name="Lommer M."/>
            <person name="Martin-Jezequel V."/>
            <person name="Lopez P.J."/>
            <person name="Lucas S."/>
            <person name="Mangogna M."/>
            <person name="McGinnis K."/>
            <person name="Medlin L.K."/>
            <person name="Montsant A."/>
            <person name="Oudot-Le Secq M.P."/>
            <person name="Napoli C."/>
            <person name="Obornik M."/>
            <person name="Parker M.S."/>
            <person name="Petit J.L."/>
            <person name="Porcel B.M."/>
            <person name="Poulsen N."/>
            <person name="Robison M."/>
            <person name="Rychlewski L."/>
            <person name="Rynearson T.A."/>
            <person name="Schmutz J."/>
            <person name="Shapiro H."/>
            <person name="Siaut M."/>
            <person name="Stanley M."/>
            <person name="Sussman M.R."/>
            <person name="Taylor A.R."/>
            <person name="Vardi A."/>
            <person name="von Dassow P."/>
            <person name="Vyverman W."/>
            <person name="Willis A."/>
            <person name="Wyrwicz L.S."/>
            <person name="Rokhsar D.S."/>
            <person name="Weissenbach J."/>
            <person name="Armbrust E.V."/>
            <person name="Green B.R."/>
            <person name="Van de Peer Y."/>
            <person name="Grigoriev I.V."/>
        </authorList>
    </citation>
    <scope>NUCLEOTIDE SEQUENCE [LARGE SCALE GENOMIC DNA]</scope>
    <source>
        <strain evidence="1 2">CCMP1335</strain>
    </source>
</reference>
<dbReference type="GeneID" id="7445240"/>
<evidence type="ECO:0000313" key="2">
    <source>
        <dbReference type="Proteomes" id="UP000001449"/>
    </source>
</evidence>
<sequence length="56" mass="6503">EAIAQYNLHDTRVDNRNLTSNIISLTVRSHLDISHKRLKRLSVCILVVHPQYHSLN</sequence>
<accession>B8BR49</accession>
<dbReference type="PaxDb" id="35128-Thaps260982"/>
<evidence type="ECO:0000313" key="1">
    <source>
        <dbReference type="EMBL" id="EED96468.1"/>
    </source>
</evidence>
<feature type="non-terminal residue" evidence="1">
    <location>
        <position position="56"/>
    </location>
</feature>
<dbReference type="HOGENOM" id="CLU_3020755_0_0_1"/>
<dbReference type="Proteomes" id="UP000001449">
    <property type="component" value="Chromosome 1"/>
</dbReference>
<dbReference type="InParanoid" id="B8BR49"/>
<reference evidence="1 2" key="1">
    <citation type="journal article" date="2004" name="Science">
        <title>The genome of the diatom Thalassiosira pseudonana: ecology, evolution, and metabolism.</title>
        <authorList>
            <person name="Armbrust E.V."/>
            <person name="Berges J.A."/>
            <person name="Bowler C."/>
            <person name="Green B.R."/>
            <person name="Martinez D."/>
            <person name="Putnam N.H."/>
            <person name="Zhou S."/>
            <person name="Allen A.E."/>
            <person name="Apt K.E."/>
            <person name="Bechner M."/>
            <person name="Brzezinski M.A."/>
            <person name="Chaal B.K."/>
            <person name="Chiovitti A."/>
            <person name="Davis A.K."/>
            <person name="Demarest M.S."/>
            <person name="Detter J.C."/>
            <person name="Glavina T."/>
            <person name="Goodstein D."/>
            <person name="Hadi M.Z."/>
            <person name="Hellsten U."/>
            <person name="Hildebrand M."/>
            <person name="Jenkins B.D."/>
            <person name="Jurka J."/>
            <person name="Kapitonov V.V."/>
            <person name="Kroger N."/>
            <person name="Lau W.W."/>
            <person name="Lane T.W."/>
            <person name="Larimer F.W."/>
            <person name="Lippmeier J.C."/>
            <person name="Lucas S."/>
            <person name="Medina M."/>
            <person name="Montsant A."/>
            <person name="Obornik M."/>
            <person name="Parker M.S."/>
            <person name="Palenik B."/>
            <person name="Pazour G.J."/>
            <person name="Richardson P.M."/>
            <person name="Rynearson T.A."/>
            <person name="Saito M.A."/>
            <person name="Schwartz D.C."/>
            <person name="Thamatrakoln K."/>
            <person name="Valentin K."/>
            <person name="Vardi A."/>
            <person name="Wilkerson F.P."/>
            <person name="Rokhsar D.S."/>
        </authorList>
    </citation>
    <scope>NUCLEOTIDE SEQUENCE [LARGE SCALE GENOMIC DNA]</scope>
    <source>
        <strain evidence="1 2">CCMP1335</strain>
    </source>
</reference>
<proteinExistence type="predicted"/>
<dbReference type="EMBL" id="CM000638">
    <property type="protein sequence ID" value="EED96468.1"/>
    <property type="molecule type" value="Genomic_DNA"/>
</dbReference>
<name>B8BR49_THAPS</name>
<gene>
    <name evidence="1" type="ORF">THAPSDRAFT_260982</name>
</gene>
<dbReference type="KEGG" id="tps:THAPSDRAFT_260982"/>
<dbReference type="AlphaFoldDB" id="B8BR49"/>
<dbReference type="RefSeq" id="XP_002286827.1">
    <property type="nucleotide sequence ID" value="XM_002286791.1"/>
</dbReference>